<dbReference type="EC" id="5.1.3.9" evidence="7"/>
<evidence type="ECO:0000313" key="9">
    <source>
        <dbReference type="Proteomes" id="UP000198584"/>
    </source>
</evidence>
<evidence type="ECO:0000256" key="1">
    <source>
        <dbReference type="ARBA" id="ARBA00000056"/>
    </source>
</evidence>
<dbReference type="PANTHER" id="PTHR36204">
    <property type="entry name" value="N-ACETYLMANNOSAMINE-6-PHOSPHATE 2-EPIMERASE-RELATED"/>
    <property type="match status" value="1"/>
</dbReference>
<gene>
    <name evidence="7" type="primary">nanE</name>
    <name evidence="8" type="ORF">SAMN05421743_101147</name>
</gene>
<keyword evidence="6 7" id="KW-0119">Carbohydrate metabolism</keyword>
<protein>
    <recommendedName>
        <fullName evidence="7">Putative N-acetylmannosamine-6-phosphate 2-epimerase</fullName>
        <ecNumber evidence="7">5.1.3.9</ecNumber>
    </recommendedName>
    <alternativeName>
        <fullName evidence="7">ManNAc-6-P epimerase</fullName>
    </alternativeName>
</protein>
<dbReference type="GO" id="GO:0005975">
    <property type="term" value="P:carbohydrate metabolic process"/>
    <property type="evidence" value="ECO:0007669"/>
    <property type="project" value="UniProtKB-UniRule"/>
</dbReference>
<keyword evidence="9" id="KW-1185">Reference proteome</keyword>
<dbReference type="UniPathway" id="UPA00629">
    <property type="reaction ID" value="UER00682"/>
</dbReference>
<accession>A0A1H3VT86</accession>
<dbReference type="CDD" id="cd04729">
    <property type="entry name" value="NanE"/>
    <property type="match status" value="1"/>
</dbReference>
<dbReference type="GO" id="GO:0006053">
    <property type="term" value="P:N-acetylmannosamine catabolic process"/>
    <property type="evidence" value="ECO:0007669"/>
    <property type="project" value="TreeGrafter"/>
</dbReference>
<evidence type="ECO:0000256" key="7">
    <source>
        <dbReference type="HAMAP-Rule" id="MF_01235"/>
    </source>
</evidence>
<evidence type="ECO:0000256" key="2">
    <source>
        <dbReference type="ARBA" id="ARBA00002147"/>
    </source>
</evidence>
<comment type="similarity">
    <text evidence="4 7">Belongs to the NanE family.</text>
</comment>
<dbReference type="FunFam" id="3.20.20.70:FF:000035">
    <property type="entry name" value="Putative N-acetylmannosamine-6-phosphate 2-epimerase"/>
    <property type="match status" value="1"/>
</dbReference>
<dbReference type="STRING" id="571932.SAMN05421743_101147"/>
<reference evidence="8 9" key="1">
    <citation type="submission" date="2016-10" db="EMBL/GenBank/DDBJ databases">
        <authorList>
            <person name="de Groot N.N."/>
        </authorList>
    </citation>
    <scope>NUCLEOTIDE SEQUENCE [LARGE SCALE GENOMIC DNA]</scope>
    <source>
        <strain evidence="8 9">CCM7597</strain>
    </source>
</reference>
<dbReference type="InterPro" id="IPR013785">
    <property type="entry name" value="Aldolase_TIM"/>
</dbReference>
<proteinExistence type="inferred from homology"/>
<comment type="pathway">
    <text evidence="3 7">Amino-sugar metabolism; N-acetylneuraminate degradation; D-fructose 6-phosphate from N-acetylneuraminate: step 3/5.</text>
</comment>
<dbReference type="AlphaFoldDB" id="A0A1H3VT86"/>
<comment type="catalytic activity">
    <reaction evidence="1 7">
        <text>an N-acyl-D-glucosamine 6-phosphate = an N-acyl-D-mannosamine 6-phosphate</text>
        <dbReference type="Rhea" id="RHEA:23932"/>
        <dbReference type="ChEBI" id="CHEBI:57599"/>
        <dbReference type="ChEBI" id="CHEBI:57666"/>
        <dbReference type="EC" id="5.1.3.9"/>
    </reaction>
</comment>
<dbReference type="Pfam" id="PF04131">
    <property type="entry name" value="NanE"/>
    <property type="match status" value="1"/>
</dbReference>
<dbReference type="PANTHER" id="PTHR36204:SF1">
    <property type="entry name" value="N-ACETYLMANNOSAMINE-6-PHOSPHATE 2-EPIMERASE-RELATED"/>
    <property type="match status" value="1"/>
</dbReference>
<organism evidence="8 9">
    <name type="scientific">Thalassobacillus cyri</name>
    <dbReference type="NCBI Taxonomy" id="571932"/>
    <lineage>
        <taxon>Bacteria</taxon>
        <taxon>Bacillati</taxon>
        <taxon>Bacillota</taxon>
        <taxon>Bacilli</taxon>
        <taxon>Bacillales</taxon>
        <taxon>Bacillaceae</taxon>
        <taxon>Thalassobacillus</taxon>
    </lineage>
</organism>
<dbReference type="RefSeq" id="WP_093041928.1">
    <property type="nucleotide sequence ID" value="NZ_FNQR01000001.1"/>
</dbReference>
<dbReference type="OrthoDB" id="9781704at2"/>
<dbReference type="InterPro" id="IPR011060">
    <property type="entry name" value="RibuloseP-bd_barrel"/>
</dbReference>
<dbReference type="NCBIfam" id="NF002231">
    <property type="entry name" value="PRK01130.1"/>
    <property type="match status" value="1"/>
</dbReference>
<evidence type="ECO:0000256" key="5">
    <source>
        <dbReference type="ARBA" id="ARBA00023235"/>
    </source>
</evidence>
<evidence type="ECO:0000256" key="6">
    <source>
        <dbReference type="ARBA" id="ARBA00023277"/>
    </source>
</evidence>
<dbReference type="GO" id="GO:0005829">
    <property type="term" value="C:cytosol"/>
    <property type="evidence" value="ECO:0007669"/>
    <property type="project" value="TreeGrafter"/>
</dbReference>
<evidence type="ECO:0000256" key="4">
    <source>
        <dbReference type="ARBA" id="ARBA00007439"/>
    </source>
</evidence>
<dbReference type="Gene3D" id="3.20.20.70">
    <property type="entry name" value="Aldolase class I"/>
    <property type="match status" value="1"/>
</dbReference>
<dbReference type="GO" id="GO:0019262">
    <property type="term" value="P:N-acetylneuraminate catabolic process"/>
    <property type="evidence" value="ECO:0007669"/>
    <property type="project" value="UniProtKB-UniRule"/>
</dbReference>
<dbReference type="Proteomes" id="UP000198584">
    <property type="component" value="Unassembled WGS sequence"/>
</dbReference>
<sequence>MIKDEFFKQVKGNLIVSCQALEDEPLHGSSIMAKMALAAEMGGASAIRANGYQDIKAIRTVTNLPIIGLVKQNYIDSEIYITPTKKEVDELIQAGVSIIALDATSRKRPNGERLKDLITYIKKKQIGVMGDVSTAAEALKAENLGVDCIGTTLSGYTHYSPQQAGPDYKLVERLVESVNVPVIAEGKYWIPEEAWHALDLGAHAVVVGSAITRPQLITKRFTDYLNTKAGAQHDTEVVGGEFIKRNS</sequence>
<keyword evidence="5 7" id="KW-0413">Isomerase</keyword>
<dbReference type="EMBL" id="FNQR01000001">
    <property type="protein sequence ID" value="SDZ77308.1"/>
    <property type="molecule type" value="Genomic_DNA"/>
</dbReference>
<dbReference type="HAMAP" id="MF_01235">
    <property type="entry name" value="ManNAc6P_epimer"/>
    <property type="match status" value="1"/>
</dbReference>
<name>A0A1H3VT86_9BACI</name>
<evidence type="ECO:0000313" key="8">
    <source>
        <dbReference type="EMBL" id="SDZ77308.1"/>
    </source>
</evidence>
<dbReference type="InterPro" id="IPR007260">
    <property type="entry name" value="NanE"/>
</dbReference>
<comment type="function">
    <text evidence="2 7">Converts N-acetylmannosamine-6-phosphate (ManNAc-6-P) to N-acetylglucosamine-6-phosphate (GlcNAc-6-P).</text>
</comment>
<evidence type="ECO:0000256" key="3">
    <source>
        <dbReference type="ARBA" id="ARBA00005081"/>
    </source>
</evidence>
<dbReference type="GO" id="GO:0047465">
    <property type="term" value="F:N-acylglucosamine-6-phosphate 2-epimerase activity"/>
    <property type="evidence" value="ECO:0007669"/>
    <property type="project" value="UniProtKB-EC"/>
</dbReference>
<dbReference type="SUPFAM" id="SSF51366">
    <property type="entry name" value="Ribulose-phoshate binding barrel"/>
    <property type="match status" value="1"/>
</dbReference>